<dbReference type="GO" id="GO:0016887">
    <property type="term" value="F:ATP hydrolysis activity"/>
    <property type="evidence" value="ECO:0007669"/>
    <property type="project" value="RHEA"/>
</dbReference>
<dbReference type="InterPro" id="IPR027417">
    <property type="entry name" value="P-loop_NTPase"/>
</dbReference>
<dbReference type="Proteomes" id="UP000261811">
    <property type="component" value="Unassembled WGS sequence"/>
</dbReference>
<evidence type="ECO:0000259" key="9">
    <source>
        <dbReference type="Pfam" id="PF00580"/>
    </source>
</evidence>
<keyword evidence="1" id="KW-0547">Nucleotide-binding</keyword>
<keyword evidence="5" id="KW-0413">Isomerase</keyword>
<evidence type="ECO:0000313" key="11">
    <source>
        <dbReference type="EMBL" id="RFU42348.1"/>
    </source>
</evidence>
<dbReference type="OrthoDB" id="3196263at2"/>
<dbReference type="Gene3D" id="3.40.50.300">
    <property type="entry name" value="P-loop containing nucleotide triphosphate hydrolases"/>
    <property type="match status" value="2"/>
</dbReference>
<evidence type="ECO:0000256" key="2">
    <source>
        <dbReference type="ARBA" id="ARBA00022801"/>
    </source>
</evidence>
<feature type="domain" description="UvrD-like helicase ATP-binding" evidence="9">
    <location>
        <begin position="2"/>
        <end position="77"/>
    </location>
</feature>
<evidence type="ECO:0000256" key="8">
    <source>
        <dbReference type="ARBA" id="ARBA00048988"/>
    </source>
</evidence>
<sequence length="598" mass="67004">MTLVTAAAGAGKTHTLVRRLERLMESEVLGAHEVLVLTFSRSAVRELQNRIARHGEAARHVRTQTFDSWALDLLMRVDAGQDWANRSFEDRIRGACSAIEDGLADEPYEELRHVVIDEVQDLVAERRELVETLLERFDCGFTVVGDPAQAIYGFQVEDPKERAAETNRFSDWLRATFGEDLIELRLTENFRAGTEEARLALPYGPVLRGRAEQGRRGDGGVYEDLRAALRDALIVGDLGDEHMRDTLASYEGSTAILCRDNGQALLVSEQLHTIGIAHRLQHAAQDRIVPSWLADLFRGVREKTLTRETFDAMAAEQAPDGLKAAGVLWSALRRVAASPGRRTLDLDRLVTAIATDRLPDEITAAPSSPLIVSSFHRAKGLEFDRVIVVDPGPFTPDREEEAAEESRILYVAMTRARSELLRMDTINRWNVRRDQRTRRWVRYGRRAWQRLGLEMTGADVHGDHPAGAVEFAADPLELQEHLLTKVSVADQVVLRRLYADSLEQEQSPPYLILHDDRPIGVASERFRRDLYRVLQQSKRFVPRRFPYEITGVRIEAIETVVGSRAAGTIAGLGDRGVWVAPRVGGLGRFDYGAGKGDE</sequence>
<protein>
    <recommendedName>
        <fullName evidence="7">DNA 3'-5' helicase</fullName>
        <ecNumber evidence="7">5.6.2.4</ecNumber>
    </recommendedName>
</protein>
<keyword evidence="2" id="KW-0378">Hydrolase</keyword>
<keyword evidence="3 11" id="KW-0347">Helicase</keyword>
<organism evidence="11 12">
    <name type="scientific">Actinomadura logoneensis</name>
    <dbReference type="NCBI Taxonomy" id="2293572"/>
    <lineage>
        <taxon>Bacteria</taxon>
        <taxon>Bacillati</taxon>
        <taxon>Actinomycetota</taxon>
        <taxon>Actinomycetes</taxon>
        <taxon>Streptosporangiales</taxon>
        <taxon>Thermomonosporaceae</taxon>
        <taxon>Actinomadura</taxon>
    </lineage>
</organism>
<comment type="catalytic activity">
    <reaction evidence="8">
        <text>ATP + H2O = ADP + phosphate + H(+)</text>
        <dbReference type="Rhea" id="RHEA:13065"/>
        <dbReference type="ChEBI" id="CHEBI:15377"/>
        <dbReference type="ChEBI" id="CHEBI:15378"/>
        <dbReference type="ChEBI" id="CHEBI:30616"/>
        <dbReference type="ChEBI" id="CHEBI:43474"/>
        <dbReference type="ChEBI" id="CHEBI:456216"/>
        <dbReference type="EC" id="5.6.2.4"/>
    </reaction>
</comment>
<reference evidence="11 12" key="1">
    <citation type="submission" date="2018-08" db="EMBL/GenBank/DDBJ databases">
        <title>Actinomadura jelena sp. nov., a novel Actinomycete isolated from soil in Chad.</title>
        <authorList>
            <person name="Shi L."/>
        </authorList>
    </citation>
    <scope>NUCLEOTIDE SEQUENCE [LARGE SCALE GENOMIC DNA]</scope>
    <source>
        <strain evidence="11 12">NEAU-G17</strain>
    </source>
</reference>
<evidence type="ECO:0000256" key="7">
    <source>
        <dbReference type="ARBA" id="ARBA00034808"/>
    </source>
</evidence>
<dbReference type="AlphaFoldDB" id="A0A372JSM8"/>
<dbReference type="InterPro" id="IPR000212">
    <property type="entry name" value="DNA_helicase_UvrD/REP"/>
</dbReference>
<dbReference type="Pfam" id="PF00580">
    <property type="entry name" value="UvrD-helicase"/>
    <property type="match status" value="2"/>
</dbReference>
<feature type="domain" description="UvrD-like helicase ATP-binding" evidence="9">
    <location>
        <begin position="87"/>
        <end position="160"/>
    </location>
</feature>
<feature type="domain" description="UvrD-like helicase C-terminal" evidence="10">
    <location>
        <begin position="371"/>
        <end position="420"/>
    </location>
</feature>
<dbReference type="GO" id="GO:0005524">
    <property type="term" value="F:ATP binding"/>
    <property type="evidence" value="ECO:0007669"/>
    <property type="project" value="UniProtKB-KW"/>
</dbReference>
<keyword evidence="12" id="KW-1185">Reference proteome</keyword>
<dbReference type="InterPro" id="IPR014016">
    <property type="entry name" value="UvrD-like_ATP-bd"/>
</dbReference>
<dbReference type="PANTHER" id="PTHR11070">
    <property type="entry name" value="UVRD / RECB / PCRA DNA HELICASE FAMILY MEMBER"/>
    <property type="match status" value="1"/>
</dbReference>
<dbReference type="GO" id="GO:0000724">
    <property type="term" value="P:double-strand break repair via homologous recombination"/>
    <property type="evidence" value="ECO:0007669"/>
    <property type="project" value="TreeGrafter"/>
</dbReference>
<accession>A0A372JSM8</accession>
<dbReference type="GO" id="GO:0031297">
    <property type="term" value="P:replication fork processing"/>
    <property type="evidence" value="ECO:0007669"/>
    <property type="project" value="TreeGrafter"/>
</dbReference>
<dbReference type="SUPFAM" id="SSF52540">
    <property type="entry name" value="P-loop containing nucleoside triphosphate hydrolases"/>
    <property type="match status" value="1"/>
</dbReference>
<evidence type="ECO:0000256" key="6">
    <source>
        <dbReference type="ARBA" id="ARBA00034617"/>
    </source>
</evidence>
<comment type="catalytic activity">
    <reaction evidence="6">
        <text>Couples ATP hydrolysis with the unwinding of duplex DNA by translocating in the 3'-5' direction.</text>
        <dbReference type="EC" id="5.6.2.4"/>
    </reaction>
</comment>
<evidence type="ECO:0000256" key="4">
    <source>
        <dbReference type="ARBA" id="ARBA00022840"/>
    </source>
</evidence>
<gene>
    <name evidence="11" type="ORF">DZF91_07060</name>
</gene>
<dbReference type="Pfam" id="PF13361">
    <property type="entry name" value="UvrD_C"/>
    <property type="match status" value="1"/>
</dbReference>
<name>A0A372JSM8_9ACTN</name>
<dbReference type="GO" id="GO:0003677">
    <property type="term" value="F:DNA binding"/>
    <property type="evidence" value="ECO:0007669"/>
    <property type="project" value="InterPro"/>
</dbReference>
<dbReference type="EMBL" id="QURH01000132">
    <property type="protein sequence ID" value="RFU42348.1"/>
    <property type="molecule type" value="Genomic_DNA"/>
</dbReference>
<evidence type="ECO:0000259" key="10">
    <source>
        <dbReference type="Pfam" id="PF13361"/>
    </source>
</evidence>
<dbReference type="InterPro" id="IPR014017">
    <property type="entry name" value="DNA_helicase_UvrD-like_C"/>
</dbReference>
<keyword evidence="4" id="KW-0067">ATP-binding</keyword>
<evidence type="ECO:0000256" key="5">
    <source>
        <dbReference type="ARBA" id="ARBA00023235"/>
    </source>
</evidence>
<evidence type="ECO:0000256" key="3">
    <source>
        <dbReference type="ARBA" id="ARBA00022806"/>
    </source>
</evidence>
<dbReference type="GO" id="GO:0043138">
    <property type="term" value="F:3'-5' DNA helicase activity"/>
    <property type="evidence" value="ECO:0007669"/>
    <property type="project" value="UniProtKB-EC"/>
</dbReference>
<comment type="caution">
    <text evidence="11">The sequence shown here is derived from an EMBL/GenBank/DDBJ whole genome shotgun (WGS) entry which is preliminary data.</text>
</comment>
<dbReference type="PANTHER" id="PTHR11070:SF30">
    <property type="entry name" value="F-BOX DNA HELICASE 1"/>
    <property type="match status" value="1"/>
</dbReference>
<dbReference type="EC" id="5.6.2.4" evidence="7"/>
<evidence type="ECO:0000256" key="1">
    <source>
        <dbReference type="ARBA" id="ARBA00022741"/>
    </source>
</evidence>
<proteinExistence type="predicted"/>
<evidence type="ECO:0000313" key="12">
    <source>
        <dbReference type="Proteomes" id="UP000261811"/>
    </source>
</evidence>